<feature type="compositionally biased region" description="Polar residues" evidence="1">
    <location>
        <begin position="79"/>
        <end position="95"/>
    </location>
</feature>
<dbReference type="Proteomes" id="UP001472677">
    <property type="component" value="Unassembled WGS sequence"/>
</dbReference>
<proteinExistence type="predicted"/>
<protein>
    <submittedName>
        <fullName evidence="2">Uncharacterized protein</fullName>
    </submittedName>
</protein>
<comment type="caution">
    <text evidence="2">The sequence shown here is derived from an EMBL/GenBank/DDBJ whole genome shotgun (WGS) entry which is preliminary data.</text>
</comment>
<dbReference type="PANTHER" id="PTHR34539">
    <property type="entry name" value="T6J4.11 PROTEIN"/>
    <property type="match status" value="1"/>
</dbReference>
<accession>A0ABR2CTR3</accession>
<name>A0ABR2CTR3_9ROSI</name>
<feature type="region of interest" description="Disordered" evidence="1">
    <location>
        <begin position="61"/>
        <end position="102"/>
    </location>
</feature>
<feature type="region of interest" description="Disordered" evidence="1">
    <location>
        <begin position="1"/>
        <end position="28"/>
    </location>
</feature>
<evidence type="ECO:0000313" key="2">
    <source>
        <dbReference type="EMBL" id="KAK8522914.1"/>
    </source>
</evidence>
<reference evidence="2 3" key="1">
    <citation type="journal article" date="2024" name="G3 (Bethesda)">
        <title>Genome assembly of Hibiscus sabdariffa L. provides insights into metabolisms of medicinal natural products.</title>
        <authorList>
            <person name="Kim T."/>
        </authorList>
    </citation>
    <scope>NUCLEOTIDE SEQUENCE [LARGE SCALE GENOMIC DNA]</scope>
    <source>
        <strain evidence="2">TK-2024</strain>
        <tissue evidence="2">Old leaves</tissue>
    </source>
</reference>
<organism evidence="2 3">
    <name type="scientific">Hibiscus sabdariffa</name>
    <name type="common">roselle</name>
    <dbReference type="NCBI Taxonomy" id="183260"/>
    <lineage>
        <taxon>Eukaryota</taxon>
        <taxon>Viridiplantae</taxon>
        <taxon>Streptophyta</taxon>
        <taxon>Embryophyta</taxon>
        <taxon>Tracheophyta</taxon>
        <taxon>Spermatophyta</taxon>
        <taxon>Magnoliopsida</taxon>
        <taxon>eudicotyledons</taxon>
        <taxon>Gunneridae</taxon>
        <taxon>Pentapetalae</taxon>
        <taxon>rosids</taxon>
        <taxon>malvids</taxon>
        <taxon>Malvales</taxon>
        <taxon>Malvaceae</taxon>
        <taxon>Malvoideae</taxon>
        <taxon>Hibiscus</taxon>
    </lineage>
</organism>
<sequence length="163" mass="18439">MAEQMPSKRQREETQKSKQLEPKRQKSCTEHILSLLEAEEEEPTQELSSVDTYLQQHLSSDSVLDLPFPPTVKADDQENPGTMTNSTQDYATPTASLKGDKEQDDVIRHLLQASDDELGIPNTQPADFHNAFAFSDGLWDLEDQAANYYTLLQSQLFMSGQNY</sequence>
<feature type="compositionally biased region" description="Basic and acidic residues" evidence="1">
    <location>
        <begin position="9"/>
        <end position="28"/>
    </location>
</feature>
<evidence type="ECO:0000256" key="1">
    <source>
        <dbReference type="SAM" id="MobiDB-lite"/>
    </source>
</evidence>
<dbReference type="EMBL" id="JBBPBM010000045">
    <property type="protein sequence ID" value="KAK8522914.1"/>
    <property type="molecule type" value="Genomic_DNA"/>
</dbReference>
<evidence type="ECO:0000313" key="3">
    <source>
        <dbReference type="Proteomes" id="UP001472677"/>
    </source>
</evidence>
<keyword evidence="3" id="KW-1185">Reference proteome</keyword>
<gene>
    <name evidence="2" type="ORF">V6N12_056607</name>
</gene>
<dbReference type="PANTHER" id="PTHR34539:SF3">
    <property type="entry name" value="NAC DOMAIN-CONTAINING PROTEIN"/>
    <property type="match status" value="1"/>
</dbReference>